<dbReference type="InterPro" id="IPR036249">
    <property type="entry name" value="Thioredoxin-like_sf"/>
</dbReference>
<dbReference type="EMBL" id="HBUF01124582">
    <property type="protein sequence ID" value="CAG6642861.1"/>
    <property type="molecule type" value="Transcribed_RNA"/>
</dbReference>
<dbReference type="PANTHER" id="PTHR12151">
    <property type="entry name" value="ELECTRON TRANSPORT PROTIN SCO1/SENC FAMILY MEMBER"/>
    <property type="match status" value="1"/>
</dbReference>
<dbReference type="Pfam" id="PF02630">
    <property type="entry name" value="SCO1-SenC"/>
    <property type="match status" value="1"/>
</dbReference>
<evidence type="ECO:0000256" key="1">
    <source>
        <dbReference type="ARBA" id="ARBA00010996"/>
    </source>
</evidence>
<dbReference type="FunFam" id="3.40.30.10:FF:000013">
    <property type="entry name" value="Blast:Protein SCO1 homolog, mitochondrial"/>
    <property type="match status" value="1"/>
</dbReference>
<proteinExistence type="inferred from homology"/>
<comment type="similarity">
    <text evidence="1">Belongs to the SCO1/2 family.</text>
</comment>
<dbReference type="SUPFAM" id="SSF52833">
    <property type="entry name" value="Thioredoxin-like"/>
    <property type="match status" value="1"/>
</dbReference>
<accession>A0A8D8R2N8</accession>
<keyword evidence="2" id="KW-0186">Copper</keyword>
<evidence type="ECO:0000256" key="2">
    <source>
        <dbReference type="PIRSR" id="PIRSR603782-1"/>
    </source>
</evidence>
<feature type="binding site" evidence="2">
    <location>
        <position position="131"/>
    </location>
    <ligand>
        <name>Cu cation</name>
        <dbReference type="ChEBI" id="CHEBI:23378"/>
    </ligand>
</feature>
<dbReference type="GO" id="GO:0005739">
    <property type="term" value="C:mitochondrion"/>
    <property type="evidence" value="ECO:0007669"/>
    <property type="project" value="GOC"/>
</dbReference>
<feature type="binding site" evidence="2">
    <location>
        <position position="135"/>
    </location>
    <ligand>
        <name>Cu cation</name>
        <dbReference type="ChEBI" id="CHEBI:23378"/>
    </ligand>
</feature>
<dbReference type="EMBL" id="HBUF01302761">
    <property type="protein sequence ID" value="CAG6691463.1"/>
    <property type="molecule type" value="Transcribed_RNA"/>
</dbReference>
<dbReference type="AlphaFoldDB" id="A0A8D8R2N8"/>
<dbReference type="Gene3D" id="3.40.30.10">
    <property type="entry name" value="Glutaredoxin"/>
    <property type="match status" value="1"/>
</dbReference>
<protein>
    <submittedName>
        <fullName evidence="4">Protein SCO1 homolog, mitochondrial</fullName>
    </submittedName>
</protein>
<name>A0A8D8R2N8_9HEMI</name>
<evidence type="ECO:0000313" key="4">
    <source>
        <dbReference type="EMBL" id="CAG6642861.1"/>
    </source>
</evidence>
<dbReference type="GO" id="GO:0033617">
    <property type="term" value="P:mitochondrial respiratory chain complex IV assembly"/>
    <property type="evidence" value="ECO:0007669"/>
    <property type="project" value="TreeGrafter"/>
</dbReference>
<organism evidence="4">
    <name type="scientific">Cacopsylla melanoneura</name>
    <dbReference type="NCBI Taxonomy" id="428564"/>
    <lineage>
        <taxon>Eukaryota</taxon>
        <taxon>Metazoa</taxon>
        <taxon>Ecdysozoa</taxon>
        <taxon>Arthropoda</taxon>
        <taxon>Hexapoda</taxon>
        <taxon>Insecta</taxon>
        <taxon>Pterygota</taxon>
        <taxon>Neoptera</taxon>
        <taxon>Paraneoptera</taxon>
        <taxon>Hemiptera</taxon>
        <taxon>Sternorrhyncha</taxon>
        <taxon>Psylloidea</taxon>
        <taxon>Psyllidae</taxon>
        <taxon>Psyllinae</taxon>
        <taxon>Cacopsylla</taxon>
    </lineage>
</organism>
<dbReference type="InterPro" id="IPR003782">
    <property type="entry name" value="SCO1/SenC"/>
</dbReference>
<keyword evidence="2" id="KW-0479">Metal-binding</keyword>
<feature type="binding site" evidence="2">
    <location>
        <position position="222"/>
    </location>
    <ligand>
        <name>Cu cation</name>
        <dbReference type="ChEBI" id="CHEBI:23378"/>
    </ligand>
</feature>
<dbReference type="PANTHER" id="PTHR12151:SF5">
    <property type="entry name" value="AT19154P"/>
    <property type="match status" value="1"/>
</dbReference>
<sequence>MSSVLRRHAAFVFTSSLQPRVYLKHILNGNRIGIRHFANNTKPSKKSTPLDKSPISWKSLSVTALFGGGILFYMWNLKEAKQNALEKERRRNLGKVAIGGKFELVDSNKKIVKSEEFLGQWALIYFGFTHCPDICPDELEKMALVVDKIDAEKSVPNITPIFISVDPQRDTPELVGKYVKEFSPKLIGLTGTVEQVAAACKAYRVYFSAGPKDKDSDYIVDHTIIMYLIDPDGLFVDYYGQTKNHEDITTSIIVNMMKYENLKKKTWFEGAIESLSSSGKPAANPT</sequence>
<dbReference type="CDD" id="cd02968">
    <property type="entry name" value="SCO"/>
    <property type="match status" value="1"/>
</dbReference>
<reference evidence="4" key="1">
    <citation type="submission" date="2021-05" db="EMBL/GenBank/DDBJ databases">
        <authorList>
            <person name="Alioto T."/>
            <person name="Alioto T."/>
            <person name="Gomez Garrido J."/>
        </authorList>
    </citation>
    <scope>NUCLEOTIDE SEQUENCE</scope>
</reference>
<dbReference type="GO" id="GO:0046872">
    <property type="term" value="F:metal ion binding"/>
    <property type="evidence" value="ECO:0007669"/>
    <property type="project" value="UniProtKB-KW"/>
</dbReference>
<keyword evidence="3" id="KW-1015">Disulfide bond</keyword>
<feature type="disulfide bond" description="Redox-active" evidence="3">
    <location>
        <begin position="131"/>
        <end position="135"/>
    </location>
</feature>
<dbReference type="EMBL" id="HBUF01357319">
    <property type="protein sequence ID" value="CAG6718337.1"/>
    <property type="molecule type" value="Transcribed_RNA"/>
</dbReference>
<evidence type="ECO:0000256" key="3">
    <source>
        <dbReference type="PIRSR" id="PIRSR603782-2"/>
    </source>
</evidence>